<gene>
    <name evidence="7" type="ORF">SAMN02745171_01490</name>
</gene>
<feature type="transmembrane region" description="Helical" evidence="6">
    <location>
        <begin position="93"/>
        <end position="113"/>
    </location>
</feature>
<sequence length="520" mass="59299">MVTTDRAANSLRNARYAITFYMMGQVVALFFRRYFIQELGDALLGLNTTLTSFLGFLNIAELGLASAIAFALYAPLSKGDRKSVQEIISIQAWFYRLVAIFILVGSGILLLFFPRIFSDSGLPMWYAYATYGVLLLNALWSYLYNYRQIIFSSDQREYKITFAAQFPKIIKQVLQVFAILYLPNPYIWWLGIEAAFGVFTALLIEWMIHKDYPWLKASAALGGKVRRQYGDILRRTGQVIYHKIASFILQQSTPIVLLFIFKAREALPIVTIYQNYLVLQAGVFGIFGSIFNGLTASVGNLILEQDHQRVESLFRRLYALRLWISFAAAFAIIYYSKAFMILWVGGERYFTEPELLLFVLCLLLQITRLPDQFISAYGMFQDVAAPLVEAVLNLGLSLLLGFYWGIAGVLSGIAVSLLVVVHGWKPYFLYSRGFHMSVFPFFLQQAKALLLLIIPLYLFRYMPEWFRPEQTGLVHLLLSGMSGTAIFATVSAFVLFLTHGDFREGLQMLLRKIKLIRSHS</sequence>
<keyword evidence="5 6" id="KW-0472">Membrane</keyword>
<dbReference type="OrthoDB" id="8609648at2"/>
<dbReference type="STRING" id="29524.SAMN02745171_01490"/>
<dbReference type="Proteomes" id="UP000190121">
    <property type="component" value="Unassembled WGS sequence"/>
</dbReference>
<comment type="subcellular location">
    <subcellularLocation>
        <location evidence="1">Cell membrane</location>
        <topology evidence="1">Multi-pass membrane protein</topology>
    </subcellularLocation>
</comment>
<feature type="transmembrane region" description="Helical" evidence="6">
    <location>
        <begin position="281"/>
        <end position="303"/>
    </location>
</feature>
<name>A0A1T4PJS7_9PORP</name>
<evidence type="ECO:0000256" key="6">
    <source>
        <dbReference type="SAM" id="Phobius"/>
    </source>
</evidence>
<dbReference type="PANTHER" id="PTHR30250">
    <property type="entry name" value="PST FAMILY PREDICTED COLANIC ACID TRANSPORTER"/>
    <property type="match status" value="1"/>
</dbReference>
<dbReference type="RefSeq" id="WP_078737388.1">
    <property type="nucleotide sequence ID" value="NZ_FUXE01000017.1"/>
</dbReference>
<keyword evidence="3 6" id="KW-0812">Transmembrane</keyword>
<dbReference type="InterPro" id="IPR050833">
    <property type="entry name" value="Poly_Biosynth_Transport"/>
</dbReference>
<feature type="transmembrane region" description="Helical" evidence="6">
    <location>
        <begin position="125"/>
        <end position="146"/>
    </location>
</feature>
<feature type="transmembrane region" description="Helical" evidence="6">
    <location>
        <begin position="473"/>
        <end position="498"/>
    </location>
</feature>
<feature type="transmembrane region" description="Helical" evidence="6">
    <location>
        <begin position="323"/>
        <end position="343"/>
    </location>
</feature>
<dbReference type="AlphaFoldDB" id="A0A1T4PJS7"/>
<organism evidence="7 8">
    <name type="scientific">Porphyromonas circumdentaria</name>
    <dbReference type="NCBI Taxonomy" id="29524"/>
    <lineage>
        <taxon>Bacteria</taxon>
        <taxon>Pseudomonadati</taxon>
        <taxon>Bacteroidota</taxon>
        <taxon>Bacteroidia</taxon>
        <taxon>Bacteroidales</taxon>
        <taxon>Porphyromonadaceae</taxon>
        <taxon>Porphyromonas</taxon>
    </lineage>
</organism>
<feature type="transmembrane region" description="Helical" evidence="6">
    <location>
        <begin position="55"/>
        <end position="73"/>
    </location>
</feature>
<feature type="transmembrane region" description="Helical" evidence="6">
    <location>
        <begin position="16"/>
        <end position="35"/>
    </location>
</feature>
<evidence type="ECO:0000256" key="4">
    <source>
        <dbReference type="ARBA" id="ARBA00022989"/>
    </source>
</evidence>
<feature type="transmembrane region" description="Helical" evidence="6">
    <location>
        <begin position="186"/>
        <end position="208"/>
    </location>
</feature>
<feature type="transmembrane region" description="Helical" evidence="6">
    <location>
        <begin position="392"/>
        <end position="421"/>
    </location>
</feature>
<accession>A0A1T4PJS7</accession>
<evidence type="ECO:0000256" key="3">
    <source>
        <dbReference type="ARBA" id="ARBA00022692"/>
    </source>
</evidence>
<evidence type="ECO:0008006" key="9">
    <source>
        <dbReference type="Google" id="ProtNLM"/>
    </source>
</evidence>
<protein>
    <recommendedName>
        <fullName evidence="9">Membrane protein involved in the export of O-antigen and teichoic acid</fullName>
    </recommendedName>
</protein>
<evidence type="ECO:0000256" key="1">
    <source>
        <dbReference type="ARBA" id="ARBA00004651"/>
    </source>
</evidence>
<keyword evidence="4 6" id="KW-1133">Transmembrane helix</keyword>
<evidence type="ECO:0000313" key="7">
    <source>
        <dbReference type="EMBL" id="SJZ91825.1"/>
    </source>
</evidence>
<reference evidence="8" key="1">
    <citation type="submission" date="2017-02" db="EMBL/GenBank/DDBJ databases">
        <authorList>
            <person name="Varghese N."/>
            <person name="Submissions S."/>
        </authorList>
    </citation>
    <scope>NUCLEOTIDE SEQUENCE [LARGE SCALE GENOMIC DNA]</scope>
    <source>
        <strain evidence="8">ATCC 51356</strain>
    </source>
</reference>
<dbReference type="PANTHER" id="PTHR30250:SF26">
    <property type="entry name" value="PSMA PROTEIN"/>
    <property type="match status" value="1"/>
</dbReference>
<dbReference type="GO" id="GO:0005886">
    <property type="term" value="C:plasma membrane"/>
    <property type="evidence" value="ECO:0007669"/>
    <property type="project" value="UniProtKB-SubCell"/>
</dbReference>
<evidence type="ECO:0000256" key="5">
    <source>
        <dbReference type="ARBA" id="ARBA00023136"/>
    </source>
</evidence>
<evidence type="ECO:0000256" key="2">
    <source>
        <dbReference type="ARBA" id="ARBA00022475"/>
    </source>
</evidence>
<keyword evidence="8" id="KW-1185">Reference proteome</keyword>
<dbReference type="EMBL" id="FUXE01000017">
    <property type="protein sequence ID" value="SJZ91825.1"/>
    <property type="molecule type" value="Genomic_DNA"/>
</dbReference>
<proteinExistence type="predicted"/>
<keyword evidence="2" id="KW-1003">Cell membrane</keyword>
<evidence type="ECO:0000313" key="8">
    <source>
        <dbReference type="Proteomes" id="UP000190121"/>
    </source>
</evidence>
<feature type="transmembrane region" description="Helical" evidence="6">
    <location>
        <begin position="441"/>
        <end position="461"/>
    </location>
</feature>